<evidence type="ECO:0000256" key="2">
    <source>
        <dbReference type="ARBA" id="ARBA00022527"/>
    </source>
</evidence>
<dbReference type="PANTHER" id="PTHR27009">
    <property type="entry name" value="RUST RESISTANCE KINASE LR10-RELATED"/>
    <property type="match status" value="1"/>
</dbReference>
<gene>
    <name evidence="16" type="ORF">CB5_LOCUS18177</name>
</gene>
<keyword evidence="9 13" id="KW-1133">Transmembrane helix</keyword>
<name>A0A6V7PWH0_ANACO</name>
<evidence type="ECO:0000313" key="16">
    <source>
        <dbReference type="EMBL" id="CAD1834966.1"/>
    </source>
</evidence>
<keyword evidence="10 13" id="KW-0472">Membrane</keyword>
<evidence type="ECO:0000256" key="9">
    <source>
        <dbReference type="ARBA" id="ARBA00022989"/>
    </source>
</evidence>
<dbReference type="InterPro" id="IPR011009">
    <property type="entry name" value="Kinase-like_dom_sf"/>
</dbReference>
<evidence type="ECO:0000256" key="8">
    <source>
        <dbReference type="ARBA" id="ARBA00022840"/>
    </source>
</evidence>
<dbReference type="InterPro" id="IPR000719">
    <property type="entry name" value="Prot_kinase_dom"/>
</dbReference>
<dbReference type="EMBL" id="LR862152">
    <property type="protein sequence ID" value="CAD1834966.1"/>
    <property type="molecule type" value="Genomic_DNA"/>
</dbReference>
<dbReference type="AlphaFoldDB" id="A0A6V7PWH0"/>
<evidence type="ECO:0000256" key="13">
    <source>
        <dbReference type="SAM" id="Phobius"/>
    </source>
</evidence>
<dbReference type="PROSITE" id="PS00108">
    <property type="entry name" value="PROTEIN_KINASE_ST"/>
    <property type="match status" value="1"/>
</dbReference>
<feature type="signal peptide" evidence="14">
    <location>
        <begin position="1"/>
        <end position="20"/>
    </location>
</feature>
<keyword evidence="8 12" id="KW-0067">ATP-binding</keyword>
<dbReference type="PROSITE" id="PS00107">
    <property type="entry name" value="PROTEIN_KINASE_ATP"/>
    <property type="match status" value="1"/>
</dbReference>
<dbReference type="GO" id="GO:0004674">
    <property type="term" value="F:protein serine/threonine kinase activity"/>
    <property type="evidence" value="ECO:0007669"/>
    <property type="project" value="UniProtKB-KW"/>
</dbReference>
<dbReference type="SMART" id="SM00220">
    <property type="entry name" value="S_TKc"/>
    <property type="match status" value="1"/>
</dbReference>
<feature type="chain" id="PRO_5028376146" description="Protein kinase domain-containing protein" evidence="14">
    <location>
        <begin position="21"/>
        <end position="520"/>
    </location>
</feature>
<comment type="subcellular location">
    <subcellularLocation>
        <location evidence="1">Membrane</location>
        <topology evidence="1">Single-pass type I membrane protein</topology>
    </subcellularLocation>
</comment>
<keyword evidence="2" id="KW-0723">Serine/threonine-protein kinase</keyword>
<sequence>MSVVYLLLLLLLGCLHANSAHPSSCPPSQFSCGNYTWNVSSPFFTTNSATNPGCRKVHCIYCETDSPVVRFYNTGYVLGGLWFTWKLSFGGAYEGRNDGSISLLSGGFSHNWDLHPDCFGCEVTASDSCTTSGDPGDLDSRCQCTKQCQDDGKGAQVLRKRSAIIGITVGSVCLLLIALFFFICLLRKNRCDLIIFSKKISEDEQMLEAILQNYDLKAPKRYKHSEIKKITQRFNNEIGKGGFGTVFKGKLVDGRDVAVKVLHESNGKGEDFVNEILSISKTSHLNVVMLLGFCFERCSRALIYEFVPNGTLSDFIDEEKSNMEASILWERLHDIAIGIARGLEYLHRGCSTPIVHFDIKPHNILLDKKFRPKIADFGLAKLCSTRKSALSIQGKGGTPGYIAPELWFDNFGPISSKADVYSYGKIVLEMVGGRKLFNSKIDSSSVYCFTYWVYDHLNQCGNLDAYGVTEETVEVAKKMILVGLWCIQKLPAERPSMSQVVEMLEGRIEDLRMPPNPKWF</sequence>
<reference evidence="16" key="1">
    <citation type="submission" date="2020-07" db="EMBL/GenBank/DDBJ databases">
        <authorList>
            <person name="Lin J."/>
        </authorList>
    </citation>
    <scope>NUCLEOTIDE SEQUENCE</scope>
</reference>
<evidence type="ECO:0000256" key="12">
    <source>
        <dbReference type="PROSITE-ProRule" id="PRU10141"/>
    </source>
</evidence>
<evidence type="ECO:0000256" key="6">
    <source>
        <dbReference type="ARBA" id="ARBA00022741"/>
    </source>
</evidence>
<dbReference type="InterPro" id="IPR008271">
    <property type="entry name" value="Ser/Thr_kinase_AS"/>
</dbReference>
<dbReference type="GO" id="GO:0016020">
    <property type="term" value="C:membrane"/>
    <property type="evidence" value="ECO:0007669"/>
    <property type="project" value="UniProtKB-SubCell"/>
</dbReference>
<organism evidence="16">
    <name type="scientific">Ananas comosus var. bracteatus</name>
    <name type="common">red pineapple</name>
    <dbReference type="NCBI Taxonomy" id="296719"/>
    <lineage>
        <taxon>Eukaryota</taxon>
        <taxon>Viridiplantae</taxon>
        <taxon>Streptophyta</taxon>
        <taxon>Embryophyta</taxon>
        <taxon>Tracheophyta</taxon>
        <taxon>Spermatophyta</taxon>
        <taxon>Magnoliopsida</taxon>
        <taxon>Liliopsida</taxon>
        <taxon>Poales</taxon>
        <taxon>Bromeliaceae</taxon>
        <taxon>Bromelioideae</taxon>
        <taxon>Ananas</taxon>
    </lineage>
</organism>
<proteinExistence type="predicted"/>
<evidence type="ECO:0000256" key="14">
    <source>
        <dbReference type="SAM" id="SignalP"/>
    </source>
</evidence>
<dbReference type="FunFam" id="1.10.510.10:FF:000590">
    <property type="entry name" value="PR5-like receptor kinase"/>
    <property type="match status" value="1"/>
</dbReference>
<protein>
    <recommendedName>
        <fullName evidence="15">Protein kinase domain-containing protein</fullName>
    </recommendedName>
</protein>
<evidence type="ECO:0000256" key="7">
    <source>
        <dbReference type="ARBA" id="ARBA00022777"/>
    </source>
</evidence>
<dbReference type="Gene3D" id="3.30.200.20">
    <property type="entry name" value="Phosphorylase Kinase, domain 1"/>
    <property type="match status" value="1"/>
</dbReference>
<evidence type="ECO:0000256" key="4">
    <source>
        <dbReference type="ARBA" id="ARBA00022692"/>
    </source>
</evidence>
<dbReference type="InterPro" id="IPR045874">
    <property type="entry name" value="LRK10/LRL21-25-like"/>
</dbReference>
<dbReference type="GO" id="GO:0005524">
    <property type="term" value="F:ATP binding"/>
    <property type="evidence" value="ECO:0007669"/>
    <property type="project" value="UniProtKB-UniRule"/>
</dbReference>
<dbReference type="InterPro" id="IPR017441">
    <property type="entry name" value="Protein_kinase_ATP_BS"/>
</dbReference>
<keyword evidence="5 14" id="KW-0732">Signal</keyword>
<evidence type="ECO:0000256" key="10">
    <source>
        <dbReference type="ARBA" id="ARBA00023136"/>
    </source>
</evidence>
<dbReference type="Pfam" id="PF00069">
    <property type="entry name" value="Pkinase"/>
    <property type="match status" value="1"/>
</dbReference>
<evidence type="ECO:0000256" key="3">
    <source>
        <dbReference type="ARBA" id="ARBA00022679"/>
    </source>
</evidence>
<dbReference type="SUPFAM" id="SSF56112">
    <property type="entry name" value="Protein kinase-like (PK-like)"/>
    <property type="match status" value="1"/>
</dbReference>
<evidence type="ECO:0000256" key="5">
    <source>
        <dbReference type="ARBA" id="ARBA00022729"/>
    </source>
</evidence>
<dbReference type="PROSITE" id="PS50011">
    <property type="entry name" value="PROTEIN_KINASE_DOM"/>
    <property type="match status" value="1"/>
</dbReference>
<evidence type="ECO:0000256" key="1">
    <source>
        <dbReference type="ARBA" id="ARBA00004479"/>
    </source>
</evidence>
<keyword evidence="6 12" id="KW-0547">Nucleotide-binding</keyword>
<keyword evidence="11" id="KW-0325">Glycoprotein</keyword>
<evidence type="ECO:0000256" key="11">
    <source>
        <dbReference type="ARBA" id="ARBA00023180"/>
    </source>
</evidence>
<keyword evidence="3" id="KW-0808">Transferase</keyword>
<feature type="domain" description="Protein kinase" evidence="15">
    <location>
        <begin position="232"/>
        <end position="508"/>
    </location>
</feature>
<keyword evidence="4 13" id="KW-0812">Transmembrane</keyword>
<evidence type="ECO:0000259" key="15">
    <source>
        <dbReference type="PROSITE" id="PS50011"/>
    </source>
</evidence>
<feature type="binding site" evidence="12">
    <location>
        <position position="260"/>
    </location>
    <ligand>
        <name>ATP</name>
        <dbReference type="ChEBI" id="CHEBI:30616"/>
    </ligand>
</feature>
<keyword evidence="7" id="KW-0418">Kinase</keyword>
<dbReference type="Gene3D" id="1.10.510.10">
    <property type="entry name" value="Transferase(Phosphotransferase) domain 1"/>
    <property type="match status" value="1"/>
</dbReference>
<accession>A0A6V7PWH0</accession>
<feature type="transmembrane region" description="Helical" evidence="13">
    <location>
        <begin position="163"/>
        <end position="186"/>
    </location>
</feature>